<keyword evidence="2 6" id="KW-0812">Transmembrane</keyword>
<evidence type="ECO:0000313" key="9">
    <source>
        <dbReference type="Proteomes" id="UP000664203"/>
    </source>
</evidence>
<dbReference type="InterPro" id="IPR003150">
    <property type="entry name" value="DNA-bd_RFX"/>
</dbReference>
<dbReference type="GO" id="GO:0003677">
    <property type="term" value="F:DNA binding"/>
    <property type="evidence" value="ECO:0007669"/>
    <property type="project" value="InterPro"/>
</dbReference>
<evidence type="ECO:0000256" key="2">
    <source>
        <dbReference type="ARBA" id="ARBA00022692"/>
    </source>
</evidence>
<dbReference type="InterPro" id="IPR003689">
    <property type="entry name" value="ZIP"/>
</dbReference>
<evidence type="ECO:0000256" key="1">
    <source>
        <dbReference type="ARBA" id="ARBA00004141"/>
    </source>
</evidence>
<dbReference type="PROSITE" id="PS51526">
    <property type="entry name" value="RFX_DBD"/>
    <property type="match status" value="1"/>
</dbReference>
<evidence type="ECO:0000259" key="7">
    <source>
        <dbReference type="PROSITE" id="PS51526"/>
    </source>
</evidence>
<dbReference type="GO" id="GO:0006355">
    <property type="term" value="P:regulation of DNA-templated transcription"/>
    <property type="evidence" value="ECO:0007669"/>
    <property type="project" value="InterPro"/>
</dbReference>
<keyword evidence="9" id="KW-1185">Reference proteome</keyword>
<evidence type="ECO:0000256" key="6">
    <source>
        <dbReference type="SAM" id="Phobius"/>
    </source>
</evidence>
<keyword evidence="4 6" id="KW-0472">Membrane</keyword>
<dbReference type="GO" id="GO:0005385">
    <property type="term" value="F:zinc ion transmembrane transporter activity"/>
    <property type="evidence" value="ECO:0007669"/>
    <property type="project" value="TreeGrafter"/>
</dbReference>
<sequence>MAVAWKPRWRPIISAAIVAAIVSSVVAKNVAQLSVPEIEDAIQPDPSDFLLALCPPNIDPSSLSVMVAFAVGGLLGDTLFHLLPEIFLGEAAPDHARFVMVEPNKNLLLGVAIMVGFLTFVAMDKSLRIATGGEGGHDHSHSHKEELKKEKDQVPSTAVASGAKPVAANGSIKSRKKKSLSESITSDISVLQLPAESLRKLWKQDEPQRANRWLEQVLEEDPNSGVMQIAIWKSYEAAFKDSRDPLVEATTLIHSASKVFEGASAQVIEGQKPKFIIQGVRPRQSAQEGSEVKAAQALIKYSSKTAPSETSKKEPSASIKLSAYLNLIADFTHNITDGLALSSSFYASPTLGATTTVAVFFHEIPHEVGDFALLIQSGFSKKMAMGAQFVTALGAFLGTCLGIAVQELGKSGNDAMSGEVRSKGLAGTGLGWGDMLLPFTAGTFLYVGTVAVIPELLETGPDKREEVKKTISQFVAMAVGAGIMLA</sequence>
<dbReference type="Proteomes" id="UP000664203">
    <property type="component" value="Unassembled WGS sequence"/>
</dbReference>
<gene>
    <name evidence="8" type="ORF">ALECFALPRED_002141</name>
</gene>
<proteinExistence type="predicted"/>
<keyword evidence="3 6" id="KW-1133">Transmembrane helix</keyword>
<dbReference type="GO" id="GO:0006882">
    <property type="term" value="P:intracellular zinc ion homeostasis"/>
    <property type="evidence" value="ECO:0007669"/>
    <property type="project" value="TreeGrafter"/>
</dbReference>
<organism evidence="8 9">
    <name type="scientific">Alectoria fallacina</name>
    <dbReference type="NCBI Taxonomy" id="1903189"/>
    <lineage>
        <taxon>Eukaryota</taxon>
        <taxon>Fungi</taxon>
        <taxon>Dikarya</taxon>
        <taxon>Ascomycota</taxon>
        <taxon>Pezizomycotina</taxon>
        <taxon>Lecanoromycetes</taxon>
        <taxon>OSLEUM clade</taxon>
        <taxon>Lecanoromycetidae</taxon>
        <taxon>Lecanorales</taxon>
        <taxon>Lecanorineae</taxon>
        <taxon>Parmeliaceae</taxon>
        <taxon>Alectoria</taxon>
    </lineage>
</organism>
<dbReference type="OrthoDB" id="200954at2759"/>
<protein>
    <recommendedName>
        <fullName evidence="7">RFX-type winged-helix domain-containing protein</fullName>
    </recommendedName>
</protein>
<evidence type="ECO:0000256" key="4">
    <source>
        <dbReference type="ARBA" id="ARBA00023136"/>
    </source>
</evidence>
<comment type="subcellular location">
    <subcellularLocation>
        <location evidence="1">Membrane</location>
        <topology evidence="1">Multi-pass membrane protein</topology>
    </subcellularLocation>
</comment>
<dbReference type="PANTHER" id="PTHR16950">
    <property type="entry name" value="ZINC TRANSPORTER SLC39A7 HISTIDINE-RICH MEMBRANE PROTEIN KE4"/>
    <property type="match status" value="1"/>
</dbReference>
<dbReference type="Pfam" id="PF02535">
    <property type="entry name" value="Zip"/>
    <property type="match status" value="1"/>
</dbReference>
<evidence type="ECO:0000256" key="5">
    <source>
        <dbReference type="SAM" id="MobiDB-lite"/>
    </source>
</evidence>
<feature type="domain" description="RFX-type winged-helix" evidence="7">
    <location>
        <begin position="210"/>
        <end position="284"/>
    </location>
</feature>
<evidence type="ECO:0000313" key="8">
    <source>
        <dbReference type="EMBL" id="CAF9922671.1"/>
    </source>
</evidence>
<dbReference type="GO" id="GO:0016020">
    <property type="term" value="C:membrane"/>
    <property type="evidence" value="ECO:0007669"/>
    <property type="project" value="UniProtKB-SubCell"/>
</dbReference>
<feature type="transmembrane region" description="Helical" evidence="6">
    <location>
        <begin position="107"/>
        <end position="123"/>
    </location>
</feature>
<dbReference type="AlphaFoldDB" id="A0A8H3FKL0"/>
<accession>A0A8H3FKL0</accession>
<name>A0A8H3FKL0_9LECA</name>
<evidence type="ECO:0000256" key="3">
    <source>
        <dbReference type="ARBA" id="ARBA00022989"/>
    </source>
</evidence>
<feature type="compositionally biased region" description="Basic and acidic residues" evidence="5">
    <location>
        <begin position="135"/>
        <end position="153"/>
    </location>
</feature>
<comment type="caution">
    <text evidence="8">The sequence shown here is derived from an EMBL/GenBank/DDBJ whole genome shotgun (WGS) entry which is preliminary data.</text>
</comment>
<reference evidence="8" key="1">
    <citation type="submission" date="2021-03" db="EMBL/GenBank/DDBJ databases">
        <authorList>
            <person name="Tagirdzhanova G."/>
        </authorList>
    </citation>
    <scope>NUCLEOTIDE SEQUENCE</scope>
</reference>
<dbReference type="PANTHER" id="PTHR16950:SF16">
    <property type="entry name" value="ZINC TRANSPORTER ZIP13"/>
    <property type="match status" value="1"/>
</dbReference>
<feature type="region of interest" description="Disordered" evidence="5">
    <location>
        <begin position="132"/>
        <end position="174"/>
    </location>
</feature>
<dbReference type="EMBL" id="CAJPDR010000159">
    <property type="protein sequence ID" value="CAF9922671.1"/>
    <property type="molecule type" value="Genomic_DNA"/>
</dbReference>